<evidence type="ECO:0008006" key="6">
    <source>
        <dbReference type="Google" id="ProtNLM"/>
    </source>
</evidence>
<keyword evidence="5" id="KW-1185">Reference proteome</keyword>
<dbReference type="AlphaFoldDB" id="A0A7J4YJB6"/>
<evidence type="ECO:0000313" key="3">
    <source>
        <dbReference type="EMBL" id="KAA5253137.1"/>
    </source>
</evidence>
<dbReference type="Proteomes" id="UP000421791">
    <property type="component" value="Unassembled WGS sequence"/>
</dbReference>
<proteinExistence type="predicted"/>
<evidence type="ECO:0000313" key="4">
    <source>
        <dbReference type="Proteomes" id="UP000421791"/>
    </source>
</evidence>
<protein>
    <recommendedName>
        <fullName evidence="6">IPT/TIG domain-containing protein</fullName>
    </recommendedName>
</protein>
<keyword evidence="1" id="KW-0732">Signal</keyword>
<sequence>MKKIWLLMLMVCTVIGTFTACSSDDDGDPTPQLPVSGVSIPAIAEVGGEVIIRGTGFTASGISLYLENSSKEKTAIDAAFSNAGVTFTVPMSLVAGVYNVILTQSGNEWTLGSITLTDADSPITSPSLSNEEVSPGSEVTLGGSGYADGDKIVLKAEGAEAIEISEVTVTADGLTFTLPTDCPEGEYTVNLVRGANSWKLENVVLKVQKAMRVKSINMDMGEMGFLLLELGYDAEGRLVSATTDDKLLNREFKYEGNTITAISLDDTKENLVYTLQDGKIVKATAADKYDETEEFNTWSYEGDYLSSVTNPGDFYEGMNLTFAYNADGNLEDFNFVGDVHYTYGETSILTVPNTIDPAIAIHLPNLIYSKEDASLAFLLNKIGKISKKIPDSFQFPVSQDETTGELIYQTYTVTAVMNNNVLSIDCGNAAAEIGIPNLSITYENIDD</sequence>
<dbReference type="EMBL" id="VWAK01000048">
    <property type="protein sequence ID" value="KAA5227421.1"/>
    <property type="molecule type" value="Genomic_DNA"/>
</dbReference>
<dbReference type="RefSeq" id="WP_007757956.1">
    <property type="nucleotide sequence ID" value="NZ_JADOZO010000137.1"/>
</dbReference>
<organism evidence="2 4">
    <name type="scientific">Bacteroides finegoldii</name>
    <dbReference type="NCBI Taxonomy" id="338188"/>
    <lineage>
        <taxon>Bacteria</taxon>
        <taxon>Pseudomonadati</taxon>
        <taxon>Bacteroidota</taxon>
        <taxon>Bacteroidia</taxon>
        <taxon>Bacteroidales</taxon>
        <taxon>Bacteroidaceae</taxon>
        <taxon>Bacteroides</taxon>
    </lineage>
</organism>
<gene>
    <name evidence="3" type="ORF">F2Z09_18550</name>
    <name evidence="2" type="ORF">F2Z22_19375</name>
</gene>
<feature type="signal peptide" evidence="1">
    <location>
        <begin position="1"/>
        <end position="20"/>
    </location>
</feature>
<evidence type="ECO:0000313" key="5">
    <source>
        <dbReference type="Proteomes" id="UP000440198"/>
    </source>
</evidence>
<dbReference type="Proteomes" id="UP000440198">
    <property type="component" value="Unassembled WGS sequence"/>
</dbReference>
<dbReference type="PROSITE" id="PS51257">
    <property type="entry name" value="PROKAR_LIPOPROTEIN"/>
    <property type="match status" value="1"/>
</dbReference>
<accession>A0A7J4YJB6</accession>
<feature type="chain" id="PRO_5044658296" description="IPT/TIG domain-containing protein" evidence="1">
    <location>
        <begin position="21"/>
        <end position="447"/>
    </location>
</feature>
<dbReference type="GeneID" id="92986681"/>
<evidence type="ECO:0000313" key="2">
    <source>
        <dbReference type="EMBL" id="KAA5227421.1"/>
    </source>
</evidence>
<name>A0A7J4YJB6_9BACE</name>
<comment type="caution">
    <text evidence="2">The sequence shown here is derived from an EMBL/GenBank/DDBJ whole genome shotgun (WGS) entry which is preliminary data.</text>
</comment>
<dbReference type="Gene3D" id="2.60.40.3920">
    <property type="match status" value="2"/>
</dbReference>
<evidence type="ECO:0000256" key="1">
    <source>
        <dbReference type="SAM" id="SignalP"/>
    </source>
</evidence>
<reference evidence="4 5" key="1">
    <citation type="journal article" date="2019" name="Nat. Med.">
        <title>A library of human gut bacterial isolates paired with longitudinal multiomics data enables mechanistic microbiome research.</title>
        <authorList>
            <person name="Poyet M."/>
            <person name="Groussin M."/>
            <person name="Gibbons S.M."/>
            <person name="Avila-Pacheco J."/>
            <person name="Jiang X."/>
            <person name="Kearney S.M."/>
            <person name="Perrotta A.R."/>
            <person name="Berdy B."/>
            <person name="Zhao S."/>
            <person name="Lieberman T.D."/>
            <person name="Swanson P.K."/>
            <person name="Smith M."/>
            <person name="Roesemann S."/>
            <person name="Alexander J.E."/>
            <person name="Rich S.A."/>
            <person name="Livny J."/>
            <person name="Vlamakis H."/>
            <person name="Clish C."/>
            <person name="Bullock K."/>
            <person name="Deik A."/>
            <person name="Scott J."/>
            <person name="Pierce K.A."/>
            <person name="Xavier R.J."/>
            <person name="Alm E.J."/>
        </authorList>
    </citation>
    <scope>NUCLEOTIDE SEQUENCE [LARGE SCALE GENOMIC DNA]</scope>
    <source>
        <strain evidence="3 5">BIOML-A2</strain>
        <strain evidence="2 4">BIOML-A6</strain>
    </source>
</reference>
<dbReference type="EMBL" id="VWAG01000050">
    <property type="protein sequence ID" value="KAA5253137.1"/>
    <property type="molecule type" value="Genomic_DNA"/>
</dbReference>